<keyword evidence="3" id="KW-1185">Reference proteome</keyword>
<organism evidence="2 3">
    <name type="scientific">Antrihabitans stalagmiti</name>
    <dbReference type="NCBI Taxonomy" id="2799499"/>
    <lineage>
        <taxon>Bacteria</taxon>
        <taxon>Bacillati</taxon>
        <taxon>Actinomycetota</taxon>
        <taxon>Actinomycetes</taxon>
        <taxon>Mycobacteriales</taxon>
        <taxon>Nocardiaceae</taxon>
        <taxon>Antrihabitans</taxon>
    </lineage>
</organism>
<evidence type="ECO:0000313" key="2">
    <source>
        <dbReference type="EMBL" id="MBJ8340411.1"/>
    </source>
</evidence>
<sequence length="312" mass="34482">MPGKQGYFPADSMAVRVMSKRAVGLTYGERALVVGATNPLLYVGTAENTSHRETPYNRLALTGRLFEAVFLGTKAEADRALDFTRKKHERVVGGLPEAAGPHHPAGMHYSARDPHLMYMTMAFTFDSAEAMHDLLVRTLTDGEREGLWQDFVRWAELFGMPRSAAPATYREFRASFDTYLASDQLFLTAEARLVGAHLAGAERQKYPLPGRLRHGAPALALIVQGSLPARIREIYGLRWTSADELAFQLAVRTLRAVHFRPRLAPAGPLRIALRGPSAPSYATLARGERELIRSGRPSMPGVDTTRRVEETA</sequence>
<comment type="caution">
    <text evidence="2">The sequence shown here is derived from an EMBL/GenBank/DDBJ whole genome shotgun (WGS) entry which is preliminary data.</text>
</comment>
<dbReference type="RefSeq" id="WP_199705204.1">
    <property type="nucleotide sequence ID" value="NZ_JAEMNV010000004.1"/>
</dbReference>
<dbReference type="Pfam" id="PF09995">
    <property type="entry name" value="MPAB_Lcp_cat"/>
    <property type="match status" value="1"/>
</dbReference>
<gene>
    <name evidence="2" type="ORF">JGU71_16080</name>
</gene>
<dbReference type="EMBL" id="JAEMNV010000004">
    <property type="protein sequence ID" value="MBJ8340411.1"/>
    <property type="molecule type" value="Genomic_DNA"/>
</dbReference>
<protein>
    <submittedName>
        <fullName evidence="2">DUF2236 domain-containing protein</fullName>
    </submittedName>
</protein>
<dbReference type="AlphaFoldDB" id="A0A934U4G5"/>
<accession>A0A934U4G5</accession>
<reference evidence="2" key="1">
    <citation type="submission" date="2020-12" db="EMBL/GenBank/DDBJ databases">
        <title>Antrihabitans popcorni sp. nov. and Antrihabitans auranticaus sp. nov., isolated from a larva cave.</title>
        <authorList>
            <person name="Lee S.D."/>
            <person name="Kim I.S."/>
        </authorList>
    </citation>
    <scope>NUCLEOTIDE SEQUENCE</scope>
    <source>
        <strain evidence="2">YC3-6</strain>
    </source>
</reference>
<evidence type="ECO:0000313" key="3">
    <source>
        <dbReference type="Proteomes" id="UP000655868"/>
    </source>
</evidence>
<name>A0A934U4G5_9NOCA</name>
<dbReference type="GO" id="GO:0016491">
    <property type="term" value="F:oxidoreductase activity"/>
    <property type="evidence" value="ECO:0007669"/>
    <property type="project" value="InterPro"/>
</dbReference>
<feature type="domain" description="ER-bound oxygenase mpaB/mpaB'/Rubber oxygenase catalytic" evidence="1">
    <location>
        <begin position="16"/>
        <end position="256"/>
    </location>
</feature>
<dbReference type="PANTHER" id="PTHR36151">
    <property type="entry name" value="BLR2777 PROTEIN"/>
    <property type="match status" value="1"/>
</dbReference>
<proteinExistence type="predicted"/>
<evidence type="ECO:0000259" key="1">
    <source>
        <dbReference type="Pfam" id="PF09995"/>
    </source>
</evidence>
<dbReference type="PANTHER" id="PTHR36151:SF3">
    <property type="entry name" value="ER-BOUND OXYGENASE MPAB_MPAB'_RUBBER OXYGENASE CATALYTIC DOMAIN-CONTAINING PROTEIN"/>
    <property type="match status" value="1"/>
</dbReference>
<dbReference type="Proteomes" id="UP000655868">
    <property type="component" value="Unassembled WGS sequence"/>
</dbReference>
<dbReference type="InterPro" id="IPR018713">
    <property type="entry name" value="MPAB/Lcp_cat_dom"/>
</dbReference>